<accession>A0A9P3LCM0</accession>
<organism evidence="2 3">
    <name type="scientific">Phanerochaete sordida</name>
    <dbReference type="NCBI Taxonomy" id="48140"/>
    <lineage>
        <taxon>Eukaryota</taxon>
        <taxon>Fungi</taxon>
        <taxon>Dikarya</taxon>
        <taxon>Basidiomycota</taxon>
        <taxon>Agaricomycotina</taxon>
        <taxon>Agaricomycetes</taxon>
        <taxon>Polyporales</taxon>
        <taxon>Phanerochaetaceae</taxon>
        <taxon>Phanerochaete</taxon>
    </lineage>
</organism>
<protein>
    <recommendedName>
        <fullName evidence="1">BTB domain-containing protein</fullName>
    </recommendedName>
</protein>
<keyword evidence="3" id="KW-1185">Reference proteome</keyword>
<dbReference type="EMBL" id="BPQB01000016">
    <property type="protein sequence ID" value="GJE90370.1"/>
    <property type="molecule type" value="Genomic_DNA"/>
</dbReference>
<dbReference type="Pfam" id="PF00651">
    <property type="entry name" value="BTB"/>
    <property type="match status" value="1"/>
</dbReference>
<dbReference type="InterPro" id="IPR011333">
    <property type="entry name" value="SKP1/BTB/POZ_sf"/>
</dbReference>
<evidence type="ECO:0000259" key="1">
    <source>
        <dbReference type="PROSITE" id="PS50097"/>
    </source>
</evidence>
<evidence type="ECO:0000313" key="2">
    <source>
        <dbReference type="EMBL" id="GJE90370.1"/>
    </source>
</evidence>
<dbReference type="InterPro" id="IPR000210">
    <property type="entry name" value="BTB/POZ_dom"/>
</dbReference>
<sequence>MTCVPEPDAQDLGYTRHPEMWMDDGNLELIADNRVAFRVHRSVITRKSNVFNDMFSFPQPPHAQNTSGCIVIHLPDSPEDLFYFLDAIYDARKYCFSMEKRPTWPAVRALLLLGEKYDAEDLREEAMLCLRRHYPKDVEEWDKLRKNGGSFILGKEDVLAIEIANLARLERLPEFHLPALYDCCRLPEETLTLGALREDGAGERVRLDDDDVAACLEARKGLRSVLTTNVEDLFEVTPCDIYDEFYCPSPHRCIPATQNIQYQHEKAQTDDMVSDLGYSALEPLEERIASTFGEACERCIEFYQKRYAESRQELRNKLPEYITVPPY</sequence>
<gene>
    <name evidence="2" type="ORF">PsYK624_065010</name>
</gene>
<dbReference type="PROSITE" id="PS50097">
    <property type="entry name" value="BTB"/>
    <property type="match status" value="1"/>
</dbReference>
<dbReference type="Proteomes" id="UP000703269">
    <property type="component" value="Unassembled WGS sequence"/>
</dbReference>
<dbReference type="OrthoDB" id="2800059at2759"/>
<name>A0A9P3LCM0_9APHY</name>
<dbReference type="SUPFAM" id="SSF54695">
    <property type="entry name" value="POZ domain"/>
    <property type="match status" value="1"/>
</dbReference>
<dbReference type="SMART" id="SM00225">
    <property type="entry name" value="BTB"/>
    <property type="match status" value="1"/>
</dbReference>
<dbReference type="Gene3D" id="3.30.710.10">
    <property type="entry name" value="Potassium Channel Kv1.1, Chain A"/>
    <property type="match status" value="1"/>
</dbReference>
<dbReference type="CDD" id="cd18186">
    <property type="entry name" value="BTB_POZ_ZBTB_KLHL-like"/>
    <property type="match status" value="1"/>
</dbReference>
<evidence type="ECO:0000313" key="3">
    <source>
        <dbReference type="Proteomes" id="UP000703269"/>
    </source>
</evidence>
<dbReference type="AlphaFoldDB" id="A0A9P3LCM0"/>
<feature type="domain" description="BTB" evidence="1">
    <location>
        <begin position="25"/>
        <end position="92"/>
    </location>
</feature>
<reference evidence="2 3" key="1">
    <citation type="submission" date="2021-08" db="EMBL/GenBank/DDBJ databases">
        <title>Draft Genome Sequence of Phanerochaete sordida strain YK-624.</title>
        <authorList>
            <person name="Mori T."/>
            <person name="Dohra H."/>
            <person name="Suzuki T."/>
            <person name="Kawagishi H."/>
            <person name="Hirai H."/>
        </authorList>
    </citation>
    <scope>NUCLEOTIDE SEQUENCE [LARGE SCALE GENOMIC DNA]</scope>
    <source>
        <strain evidence="2 3">YK-624</strain>
    </source>
</reference>
<comment type="caution">
    <text evidence="2">The sequence shown here is derived from an EMBL/GenBank/DDBJ whole genome shotgun (WGS) entry which is preliminary data.</text>
</comment>
<proteinExistence type="predicted"/>